<dbReference type="GO" id="GO:0000162">
    <property type="term" value="P:L-tryptophan biosynthetic process"/>
    <property type="evidence" value="ECO:0007669"/>
    <property type="project" value="UniProtKB-UniRule"/>
</dbReference>
<evidence type="ECO:0000256" key="1">
    <source>
        <dbReference type="ARBA" id="ARBA00001164"/>
    </source>
</evidence>
<dbReference type="HAMAP" id="MF_00135">
    <property type="entry name" value="PRAI"/>
    <property type="match status" value="1"/>
</dbReference>
<protein>
    <recommendedName>
        <fullName evidence="4 9">N-(5'-phosphoribosyl)anthranilate isomerase</fullName>
        <shortName evidence="9">PRAI</shortName>
        <ecNumber evidence="3 9">5.3.1.24</ecNumber>
    </recommendedName>
</protein>
<dbReference type="InterPro" id="IPR011060">
    <property type="entry name" value="RibuloseP-bd_barrel"/>
</dbReference>
<dbReference type="CDD" id="cd00405">
    <property type="entry name" value="PRAI"/>
    <property type="match status" value="1"/>
</dbReference>
<dbReference type="AlphaFoldDB" id="A0A5K7YZH2"/>
<evidence type="ECO:0000256" key="4">
    <source>
        <dbReference type="ARBA" id="ARBA00022272"/>
    </source>
</evidence>
<dbReference type="PANTHER" id="PTHR42894:SF1">
    <property type="entry name" value="N-(5'-PHOSPHORIBOSYL)ANTHRANILATE ISOMERASE"/>
    <property type="match status" value="1"/>
</dbReference>
<dbReference type="InterPro" id="IPR044643">
    <property type="entry name" value="TrpF_fam"/>
</dbReference>
<evidence type="ECO:0000256" key="5">
    <source>
        <dbReference type="ARBA" id="ARBA00022605"/>
    </source>
</evidence>
<gene>
    <name evidence="11" type="primary">trpF_2</name>
    <name evidence="9" type="synonym">trpF</name>
    <name evidence="11" type="ORF">DSCA_55840</name>
</gene>
<dbReference type="UniPathway" id="UPA00035">
    <property type="reaction ID" value="UER00042"/>
</dbReference>
<keyword evidence="6 9" id="KW-0822">Tryptophan biosynthesis</keyword>
<dbReference type="KEGG" id="dalk:DSCA_55840"/>
<dbReference type="GO" id="GO:0004640">
    <property type="term" value="F:phosphoribosylanthranilate isomerase activity"/>
    <property type="evidence" value="ECO:0007669"/>
    <property type="project" value="UniProtKB-UniRule"/>
</dbReference>
<evidence type="ECO:0000313" key="12">
    <source>
        <dbReference type="Proteomes" id="UP000427906"/>
    </source>
</evidence>
<evidence type="ECO:0000256" key="2">
    <source>
        <dbReference type="ARBA" id="ARBA00004664"/>
    </source>
</evidence>
<keyword evidence="8 9" id="KW-0413">Isomerase</keyword>
<proteinExistence type="inferred from homology"/>
<comment type="pathway">
    <text evidence="2 9">Amino-acid biosynthesis; L-tryptophan biosynthesis; L-tryptophan from chorismate: step 3/5.</text>
</comment>
<organism evidence="11 12">
    <name type="scientific">Desulfosarcina alkanivorans</name>
    <dbReference type="NCBI Taxonomy" id="571177"/>
    <lineage>
        <taxon>Bacteria</taxon>
        <taxon>Pseudomonadati</taxon>
        <taxon>Thermodesulfobacteriota</taxon>
        <taxon>Desulfobacteria</taxon>
        <taxon>Desulfobacterales</taxon>
        <taxon>Desulfosarcinaceae</taxon>
        <taxon>Desulfosarcina</taxon>
    </lineage>
</organism>
<dbReference type="EMBL" id="AP021874">
    <property type="protein sequence ID" value="BBO71654.1"/>
    <property type="molecule type" value="Genomic_DNA"/>
</dbReference>
<dbReference type="EC" id="5.3.1.24" evidence="3 9"/>
<evidence type="ECO:0000313" key="11">
    <source>
        <dbReference type="EMBL" id="BBO71654.1"/>
    </source>
</evidence>
<keyword evidence="12" id="KW-1185">Reference proteome</keyword>
<evidence type="ECO:0000256" key="9">
    <source>
        <dbReference type="HAMAP-Rule" id="MF_00135"/>
    </source>
</evidence>
<reference evidence="11 12" key="1">
    <citation type="submission" date="2019-11" db="EMBL/GenBank/DDBJ databases">
        <title>Comparative genomics of hydrocarbon-degrading Desulfosarcina strains.</title>
        <authorList>
            <person name="Watanabe M."/>
            <person name="Kojima H."/>
            <person name="Fukui M."/>
        </authorList>
    </citation>
    <scope>NUCLEOTIDE SEQUENCE [LARGE SCALE GENOMIC DNA]</scope>
    <source>
        <strain evidence="11 12">PL12</strain>
    </source>
</reference>
<name>A0A5K7YZH2_9BACT</name>
<evidence type="ECO:0000256" key="8">
    <source>
        <dbReference type="ARBA" id="ARBA00023235"/>
    </source>
</evidence>
<evidence type="ECO:0000256" key="3">
    <source>
        <dbReference type="ARBA" id="ARBA00012572"/>
    </source>
</evidence>
<evidence type="ECO:0000259" key="10">
    <source>
        <dbReference type="Pfam" id="PF00697"/>
    </source>
</evidence>
<dbReference type="PANTHER" id="PTHR42894">
    <property type="entry name" value="N-(5'-PHOSPHORIBOSYL)ANTHRANILATE ISOMERASE"/>
    <property type="match status" value="1"/>
</dbReference>
<keyword evidence="5 9" id="KW-0028">Amino-acid biosynthesis</keyword>
<dbReference type="Proteomes" id="UP000427906">
    <property type="component" value="Chromosome"/>
</dbReference>
<dbReference type="InterPro" id="IPR013785">
    <property type="entry name" value="Aldolase_TIM"/>
</dbReference>
<evidence type="ECO:0000256" key="6">
    <source>
        <dbReference type="ARBA" id="ARBA00022822"/>
    </source>
</evidence>
<dbReference type="Gene3D" id="3.20.20.70">
    <property type="entry name" value="Aldolase class I"/>
    <property type="match status" value="1"/>
</dbReference>
<accession>A0A5K7YZH2</accession>
<evidence type="ECO:0000256" key="7">
    <source>
        <dbReference type="ARBA" id="ARBA00023141"/>
    </source>
</evidence>
<keyword evidence="7 9" id="KW-0057">Aromatic amino acid biosynthesis</keyword>
<dbReference type="SUPFAM" id="SSF51366">
    <property type="entry name" value="Ribulose-phoshate binding barrel"/>
    <property type="match status" value="1"/>
</dbReference>
<feature type="domain" description="N-(5'phosphoribosyl) anthranilate isomerase (PRAI)" evidence="10">
    <location>
        <begin position="38"/>
        <end position="234"/>
    </location>
</feature>
<comment type="catalytic activity">
    <reaction evidence="1 9">
        <text>N-(5-phospho-beta-D-ribosyl)anthranilate = 1-(2-carboxyphenylamino)-1-deoxy-D-ribulose 5-phosphate</text>
        <dbReference type="Rhea" id="RHEA:21540"/>
        <dbReference type="ChEBI" id="CHEBI:18277"/>
        <dbReference type="ChEBI" id="CHEBI:58613"/>
        <dbReference type="EC" id="5.3.1.24"/>
    </reaction>
</comment>
<sequence>MGFGTEPDDCPVMQEGLEPSKKTLSMSEPAMTCPYPQVKICGLTRPHEAARCAGLGADAIGLVFFPQSPRNVTPEQAGAVVAALPESVAAVGVFVEAGFSFIMSRVERCGLSMVQLHGRESPRLAARLTAEGVGVIKALFVGGRPGLTAVQVFDADAYLVECARGPLPGGNAMAWDWGAARDFGAHHPLVLAGGLSPDNVGDAIRAGLPAAVDVSSGVEASPGRKDTDKVARLIAAVHGSARHYAARTLQPVFRPKGGALHA</sequence>
<dbReference type="InterPro" id="IPR001240">
    <property type="entry name" value="PRAI_dom"/>
</dbReference>
<dbReference type="Pfam" id="PF00697">
    <property type="entry name" value="PRAI"/>
    <property type="match status" value="1"/>
</dbReference>
<comment type="similarity">
    <text evidence="9">Belongs to the TrpF family.</text>
</comment>